<feature type="chain" id="PRO_5008769815" evidence="3">
    <location>
        <begin position="21"/>
        <end position="260"/>
    </location>
</feature>
<evidence type="ECO:0000256" key="2">
    <source>
        <dbReference type="SAM" id="Phobius"/>
    </source>
</evidence>
<feature type="region of interest" description="Disordered" evidence="1">
    <location>
        <begin position="38"/>
        <end position="68"/>
    </location>
</feature>
<reference evidence="4 6" key="1">
    <citation type="journal article" date="2012" name="Nature">
        <title>Algal genomes reveal evolutionary mosaicism and the fate of nucleomorphs.</title>
        <authorList>
            <consortium name="DOE Joint Genome Institute"/>
            <person name="Curtis B.A."/>
            <person name="Tanifuji G."/>
            <person name="Burki F."/>
            <person name="Gruber A."/>
            <person name="Irimia M."/>
            <person name="Maruyama S."/>
            <person name="Arias M.C."/>
            <person name="Ball S.G."/>
            <person name="Gile G.H."/>
            <person name="Hirakawa Y."/>
            <person name="Hopkins J.F."/>
            <person name="Kuo A."/>
            <person name="Rensing S.A."/>
            <person name="Schmutz J."/>
            <person name="Symeonidi A."/>
            <person name="Elias M."/>
            <person name="Eveleigh R.J."/>
            <person name="Herman E.K."/>
            <person name="Klute M.J."/>
            <person name="Nakayama T."/>
            <person name="Obornik M."/>
            <person name="Reyes-Prieto A."/>
            <person name="Armbrust E.V."/>
            <person name="Aves S.J."/>
            <person name="Beiko R.G."/>
            <person name="Coutinho P."/>
            <person name="Dacks J.B."/>
            <person name="Durnford D.G."/>
            <person name="Fast N.M."/>
            <person name="Green B.R."/>
            <person name="Grisdale C.J."/>
            <person name="Hempel F."/>
            <person name="Henrissat B."/>
            <person name="Hoppner M.P."/>
            <person name="Ishida K."/>
            <person name="Kim E."/>
            <person name="Koreny L."/>
            <person name="Kroth P.G."/>
            <person name="Liu Y."/>
            <person name="Malik S.B."/>
            <person name="Maier U.G."/>
            <person name="McRose D."/>
            <person name="Mock T."/>
            <person name="Neilson J.A."/>
            <person name="Onodera N.T."/>
            <person name="Poole A.M."/>
            <person name="Pritham E.J."/>
            <person name="Richards T.A."/>
            <person name="Rocap G."/>
            <person name="Roy S.W."/>
            <person name="Sarai C."/>
            <person name="Schaack S."/>
            <person name="Shirato S."/>
            <person name="Slamovits C.H."/>
            <person name="Spencer D.F."/>
            <person name="Suzuki S."/>
            <person name="Worden A.Z."/>
            <person name="Zauner S."/>
            <person name="Barry K."/>
            <person name="Bell C."/>
            <person name="Bharti A.K."/>
            <person name="Crow J.A."/>
            <person name="Grimwood J."/>
            <person name="Kramer R."/>
            <person name="Lindquist E."/>
            <person name="Lucas S."/>
            <person name="Salamov A."/>
            <person name="McFadden G.I."/>
            <person name="Lane C.E."/>
            <person name="Keeling P.J."/>
            <person name="Gray M.W."/>
            <person name="Grigoriev I.V."/>
            <person name="Archibald J.M."/>
        </authorList>
    </citation>
    <scope>NUCLEOTIDE SEQUENCE</scope>
    <source>
        <strain evidence="4 6">CCMP2712</strain>
    </source>
</reference>
<keyword evidence="2" id="KW-0472">Membrane</keyword>
<dbReference type="KEGG" id="gtt:GUITHDRAFT_166522"/>
<dbReference type="AlphaFoldDB" id="L1IBI3"/>
<dbReference type="Proteomes" id="UP000011087">
    <property type="component" value="Unassembled WGS sequence"/>
</dbReference>
<evidence type="ECO:0000313" key="6">
    <source>
        <dbReference type="Proteomes" id="UP000011087"/>
    </source>
</evidence>
<evidence type="ECO:0000313" key="5">
    <source>
        <dbReference type="EnsemblProtists" id="EKX33200"/>
    </source>
</evidence>
<organism evidence="4">
    <name type="scientific">Guillardia theta (strain CCMP2712)</name>
    <name type="common">Cryptophyte</name>
    <dbReference type="NCBI Taxonomy" id="905079"/>
    <lineage>
        <taxon>Eukaryota</taxon>
        <taxon>Cryptophyceae</taxon>
        <taxon>Pyrenomonadales</taxon>
        <taxon>Geminigeraceae</taxon>
        <taxon>Guillardia</taxon>
    </lineage>
</organism>
<keyword evidence="2" id="KW-0812">Transmembrane</keyword>
<dbReference type="HOGENOM" id="CLU_1071346_0_0_1"/>
<reference evidence="6" key="2">
    <citation type="submission" date="2012-11" db="EMBL/GenBank/DDBJ databases">
        <authorList>
            <person name="Kuo A."/>
            <person name="Curtis B.A."/>
            <person name="Tanifuji G."/>
            <person name="Burki F."/>
            <person name="Gruber A."/>
            <person name="Irimia M."/>
            <person name="Maruyama S."/>
            <person name="Arias M.C."/>
            <person name="Ball S.G."/>
            <person name="Gile G.H."/>
            <person name="Hirakawa Y."/>
            <person name="Hopkins J.F."/>
            <person name="Rensing S.A."/>
            <person name="Schmutz J."/>
            <person name="Symeonidi A."/>
            <person name="Elias M."/>
            <person name="Eveleigh R.J."/>
            <person name="Herman E.K."/>
            <person name="Klute M.J."/>
            <person name="Nakayama T."/>
            <person name="Obornik M."/>
            <person name="Reyes-Prieto A."/>
            <person name="Armbrust E.V."/>
            <person name="Aves S.J."/>
            <person name="Beiko R.G."/>
            <person name="Coutinho P."/>
            <person name="Dacks J.B."/>
            <person name="Durnford D.G."/>
            <person name="Fast N.M."/>
            <person name="Green B.R."/>
            <person name="Grisdale C."/>
            <person name="Hempe F."/>
            <person name="Henrissat B."/>
            <person name="Hoppner M.P."/>
            <person name="Ishida K.-I."/>
            <person name="Kim E."/>
            <person name="Koreny L."/>
            <person name="Kroth P.G."/>
            <person name="Liu Y."/>
            <person name="Malik S.-B."/>
            <person name="Maier U.G."/>
            <person name="McRose D."/>
            <person name="Mock T."/>
            <person name="Neilson J.A."/>
            <person name="Onodera N.T."/>
            <person name="Poole A.M."/>
            <person name="Pritham E.J."/>
            <person name="Richards T.A."/>
            <person name="Rocap G."/>
            <person name="Roy S.W."/>
            <person name="Sarai C."/>
            <person name="Schaack S."/>
            <person name="Shirato S."/>
            <person name="Slamovits C.H."/>
            <person name="Spencer D.F."/>
            <person name="Suzuki S."/>
            <person name="Worden A.Z."/>
            <person name="Zauner S."/>
            <person name="Barry K."/>
            <person name="Bell C."/>
            <person name="Bharti A.K."/>
            <person name="Crow J.A."/>
            <person name="Grimwood J."/>
            <person name="Kramer R."/>
            <person name="Lindquist E."/>
            <person name="Lucas S."/>
            <person name="Salamov A."/>
            <person name="McFadden G.I."/>
            <person name="Lane C.E."/>
            <person name="Keeling P.J."/>
            <person name="Gray M.W."/>
            <person name="Grigoriev I.V."/>
            <person name="Archibald J.M."/>
        </authorList>
    </citation>
    <scope>NUCLEOTIDE SEQUENCE</scope>
    <source>
        <strain evidence="6">CCMP2712</strain>
    </source>
</reference>
<feature type="signal peptide" evidence="3">
    <location>
        <begin position="1"/>
        <end position="20"/>
    </location>
</feature>
<protein>
    <submittedName>
        <fullName evidence="4 5">Uncharacterized protein</fullName>
    </submittedName>
</protein>
<evidence type="ECO:0000313" key="4">
    <source>
        <dbReference type="EMBL" id="EKX33200.1"/>
    </source>
</evidence>
<keyword evidence="6" id="KW-1185">Reference proteome</keyword>
<dbReference type="PaxDb" id="55529-EKX33200"/>
<feature type="transmembrane region" description="Helical" evidence="2">
    <location>
        <begin position="160"/>
        <end position="180"/>
    </location>
</feature>
<dbReference type="RefSeq" id="XP_005820180.1">
    <property type="nucleotide sequence ID" value="XM_005820123.1"/>
</dbReference>
<feature type="transmembrane region" description="Helical" evidence="2">
    <location>
        <begin position="224"/>
        <end position="241"/>
    </location>
</feature>
<sequence>MFSCKLLLLVASCSMVPSSGFMLSSGAAHRLSLLGTRREGSAPHRSATGPVCQLRPGSQQDRKSTGNMQQGLKTMAVACIAPLLLSSSQPPAASAHDLSLQRTTAGQEGLQEGLLRGRSDQLYVLASEEGEGGEHKLVGEYLPYEKWKEGASSEEMRKQVVGLLKLAAIWSPLIGLAAYLAQDVYHTDIFKISATMFLILAVPVNILISGFLYPGANWAQIQNLLSWMVIWSPAVAIWAFTKALDALRAEAAGQELVDRR</sequence>
<accession>L1IBI3</accession>
<reference evidence="5" key="3">
    <citation type="submission" date="2016-03" db="UniProtKB">
        <authorList>
            <consortium name="EnsemblProtists"/>
        </authorList>
    </citation>
    <scope>IDENTIFICATION</scope>
</reference>
<dbReference type="EMBL" id="JH993151">
    <property type="protein sequence ID" value="EKX33200.1"/>
    <property type="molecule type" value="Genomic_DNA"/>
</dbReference>
<gene>
    <name evidence="4" type="ORF">GUITHDRAFT_166522</name>
</gene>
<dbReference type="EnsemblProtists" id="EKX33200">
    <property type="protein sequence ID" value="EKX33200"/>
    <property type="gene ID" value="GUITHDRAFT_166522"/>
</dbReference>
<feature type="transmembrane region" description="Helical" evidence="2">
    <location>
        <begin position="192"/>
        <end position="212"/>
    </location>
</feature>
<name>L1IBI3_GUITC</name>
<evidence type="ECO:0000256" key="1">
    <source>
        <dbReference type="SAM" id="MobiDB-lite"/>
    </source>
</evidence>
<dbReference type="GeneID" id="17289936"/>
<evidence type="ECO:0000256" key="3">
    <source>
        <dbReference type="SAM" id="SignalP"/>
    </source>
</evidence>
<keyword evidence="3" id="KW-0732">Signal</keyword>
<proteinExistence type="predicted"/>
<keyword evidence="2" id="KW-1133">Transmembrane helix</keyword>